<keyword evidence="3" id="KW-1185">Reference proteome</keyword>
<feature type="region of interest" description="Disordered" evidence="1">
    <location>
        <begin position="124"/>
        <end position="146"/>
    </location>
</feature>
<feature type="compositionally biased region" description="Low complexity" evidence="1">
    <location>
        <begin position="126"/>
        <end position="142"/>
    </location>
</feature>
<comment type="caution">
    <text evidence="2">The sequence shown here is derived from an EMBL/GenBank/DDBJ whole genome shotgun (WGS) entry which is preliminary data.</text>
</comment>
<name>A0A9P6E501_9AGAR</name>
<protein>
    <submittedName>
        <fullName evidence="2">Uncharacterized protein</fullName>
    </submittedName>
</protein>
<accession>A0A9P6E501</accession>
<dbReference type="Proteomes" id="UP000807306">
    <property type="component" value="Unassembled WGS sequence"/>
</dbReference>
<evidence type="ECO:0000313" key="3">
    <source>
        <dbReference type="Proteomes" id="UP000807306"/>
    </source>
</evidence>
<organism evidence="2 3">
    <name type="scientific">Crepidotus variabilis</name>
    <dbReference type="NCBI Taxonomy" id="179855"/>
    <lineage>
        <taxon>Eukaryota</taxon>
        <taxon>Fungi</taxon>
        <taxon>Dikarya</taxon>
        <taxon>Basidiomycota</taxon>
        <taxon>Agaricomycotina</taxon>
        <taxon>Agaricomycetes</taxon>
        <taxon>Agaricomycetidae</taxon>
        <taxon>Agaricales</taxon>
        <taxon>Agaricineae</taxon>
        <taxon>Crepidotaceae</taxon>
        <taxon>Crepidotus</taxon>
    </lineage>
</organism>
<proteinExistence type="predicted"/>
<dbReference type="AlphaFoldDB" id="A0A9P6E501"/>
<feature type="non-terminal residue" evidence="2">
    <location>
        <position position="214"/>
    </location>
</feature>
<reference evidence="2" key="1">
    <citation type="submission" date="2020-11" db="EMBL/GenBank/DDBJ databases">
        <authorList>
            <consortium name="DOE Joint Genome Institute"/>
            <person name="Ahrendt S."/>
            <person name="Riley R."/>
            <person name="Andreopoulos W."/>
            <person name="Labutti K."/>
            <person name="Pangilinan J."/>
            <person name="Ruiz-Duenas F.J."/>
            <person name="Barrasa J.M."/>
            <person name="Sanchez-Garcia M."/>
            <person name="Camarero S."/>
            <person name="Miyauchi S."/>
            <person name="Serrano A."/>
            <person name="Linde D."/>
            <person name="Babiker R."/>
            <person name="Drula E."/>
            <person name="Ayuso-Fernandez I."/>
            <person name="Pacheco R."/>
            <person name="Padilla G."/>
            <person name="Ferreira P."/>
            <person name="Barriuso J."/>
            <person name="Kellner H."/>
            <person name="Castanera R."/>
            <person name="Alfaro M."/>
            <person name="Ramirez L."/>
            <person name="Pisabarro A.G."/>
            <person name="Kuo A."/>
            <person name="Tritt A."/>
            <person name="Lipzen A."/>
            <person name="He G."/>
            <person name="Yan M."/>
            <person name="Ng V."/>
            <person name="Cullen D."/>
            <person name="Martin F."/>
            <person name="Rosso M.-N."/>
            <person name="Henrissat B."/>
            <person name="Hibbett D."/>
            <person name="Martinez A.T."/>
            <person name="Grigoriev I.V."/>
        </authorList>
    </citation>
    <scope>NUCLEOTIDE SEQUENCE</scope>
    <source>
        <strain evidence="2">CBS 506.95</strain>
    </source>
</reference>
<dbReference type="EMBL" id="MU157939">
    <property type="protein sequence ID" value="KAF9522600.1"/>
    <property type="molecule type" value="Genomic_DNA"/>
</dbReference>
<sequence length="214" mass="24465">MIGGHSPNVDVEELARRFGSALRLASIFQDHPNWERKPRRLKLERSCDADHLSPRHWKGELRASSCDLNECWKKGIQLAEISLAKFGYSINFGQHFGDWQTRRVDLLRPKGGKYPGISAEVERSLTDSTDTENATTSATESTIESEHDFSFQSYDGAATYRQEVLDAEANSREAHSIWLTIEGKLVHKKTALRLFMDPTFDIDYKKSHDRLLRV</sequence>
<evidence type="ECO:0000256" key="1">
    <source>
        <dbReference type="SAM" id="MobiDB-lite"/>
    </source>
</evidence>
<evidence type="ECO:0000313" key="2">
    <source>
        <dbReference type="EMBL" id="KAF9522600.1"/>
    </source>
</evidence>
<dbReference type="OrthoDB" id="2993311at2759"/>
<gene>
    <name evidence="2" type="ORF">CPB83DRAFT_776856</name>
</gene>